<proteinExistence type="predicted"/>
<evidence type="ECO:0000313" key="1">
    <source>
        <dbReference type="EMBL" id="AKU93454.1"/>
    </source>
</evidence>
<sequence>MAEVIDRAERRRRVTICPRIPVAGDIDRHVGRSRSVPWIDHRAAVGLGLNRRRRFVGRARRERSQRRNRDQNECREPFHWCSPVAPGFGPV</sequence>
<dbReference type="AlphaFoldDB" id="A0A0K1PK13"/>
<reference evidence="1 2" key="1">
    <citation type="submission" date="2015-08" db="EMBL/GenBank/DDBJ databases">
        <authorList>
            <person name="Babu N.S."/>
            <person name="Beckwith C.J."/>
            <person name="Beseler K.G."/>
            <person name="Brison A."/>
            <person name="Carone J.V."/>
            <person name="Caskin T.P."/>
            <person name="Diamond M."/>
            <person name="Durham M.E."/>
            <person name="Foxe J.M."/>
            <person name="Go M."/>
            <person name="Henderson B.A."/>
            <person name="Jones I.B."/>
            <person name="McGettigan J.A."/>
            <person name="Micheletti S.J."/>
            <person name="Nasrallah M.E."/>
            <person name="Ortiz D."/>
            <person name="Piller C.R."/>
            <person name="Privatt S.R."/>
            <person name="Schneider S.L."/>
            <person name="Sharp S."/>
            <person name="Smith T.C."/>
            <person name="Stanton J.D."/>
            <person name="Ullery H.E."/>
            <person name="Wilson R.J."/>
            <person name="Serrano M.G."/>
            <person name="Buck G."/>
            <person name="Lee V."/>
            <person name="Wang Y."/>
            <person name="Carvalho R."/>
            <person name="Voegtly L."/>
            <person name="Shi R."/>
            <person name="Duckworth R."/>
            <person name="Johnson A."/>
            <person name="Loviza R."/>
            <person name="Walstead R."/>
            <person name="Shah Z."/>
            <person name="Kiflezghi M."/>
            <person name="Wade K."/>
            <person name="Ball S.L."/>
            <person name="Bradley K.W."/>
            <person name="Asai D.J."/>
            <person name="Bowman C.A."/>
            <person name="Russell D.A."/>
            <person name="Pope W.H."/>
            <person name="Jacobs-Sera D."/>
            <person name="Hendrix R.W."/>
            <person name="Hatfull G.F."/>
        </authorList>
    </citation>
    <scope>NUCLEOTIDE SEQUENCE [LARGE SCALE GENOMIC DNA]</scope>
    <source>
        <strain evidence="1 2">DSM 27648</strain>
    </source>
</reference>
<dbReference type="Proteomes" id="UP000064967">
    <property type="component" value="Chromosome"/>
</dbReference>
<organism evidence="1 2">
    <name type="scientific">Labilithrix luteola</name>
    <dbReference type="NCBI Taxonomy" id="1391654"/>
    <lineage>
        <taxon>Bacteria</taxon>
        <taxon>Pseudomonadati</taxon>
        <taxon>Myxococcota</taxon>
        <taxon>Polyangia</taxon>
        <taxon>Polyangiales</taxon>
        <taxon>Labilitrichaceae</taxon>
        <taxon>Labilithrix</taxon>
    </lineage>
</organism>
<dbReference type="STRING" id="1391654.AKJ09_00118"/>
<accession>A0A0K1PK13</accession>
<evidence type="ECO:0000313" key="2">
    <source>
        <dbReference type="Proteomes" id="UP000064967"/>
    </source>
</evidence>
<gene>
    <name evidence="1" type="ORF">AKJ09_00118</name>
</gene>
<name>A0A0K1PK13_9BACT</name>
<dbReference type="KEGG" id="llu:AKJ09_00118"/>
<keyword evidence="2" id="KW-1185">Reference proteome</keyword>
<protein>
    <submittedName>
        <fullName evidence="1">Uncharacterized protein</fullName>
    </submittedName>
</protein>
<dbReference type="EMBL" id="CP012333">
    <property type="protein sequence ID" value="AKU93454.1"/>
    <property type="molecule type" value="Genomic_DNA"/>
</dbReference>